<feature type="compositionally biased region" description="Low complexity" evidence="1">
    <location>
        <begin position="254"/>
        <end position="275"/>
    </location>
</feature>
<feature type="region of interest" description="Disordered" evidence="1">
    <location>
        <begin position="79"/>
        <end position="103"/>
    </location>
</feature>
<evidence type="ECO:0000256" key="3">
    <source>
        <dbReference type="SAM" id="SignalP"/>
    </source>
</evidence>
<feature type="compositionally biased region" description="Gly residues" evidence="1">
    <location>
        <begin position="276"/>
        <end position="297"/>
    </location>
</feature>
<keyword evidence="2" id="KW-0472">Membrane</keyword>
<dbReference type="AlphaFoldDB" id="A0A1Y2GUJ0"/>
<feature type="region of interest" description="Disordered" evidence="1">
    <location>
        <begin position="254"/>
        <end position="325"/>
    </location>
</feature>
<dbReference type="GeneID" id="33570505"/>
<feature type="compositionally biased region" description="Polar residues" evidence="1">
    <location>
        <begin position="778"/>
        <end position="796"/>
    </location>
</feature>
<evidence type="ECO:0000313" key="4">
    <source>
        <dbReference type="EMBL" id="ORZ21936.1"/>
    </source>
</evidence>
<comment type="caution">
    <text evidence="4">The sequence shown here is derived from an EMBL/GenBank/DDBJ whole genome shotgun (WGS) entry which is preliminary data.</text>
</comment>
<gene>
    <name evidence="4" type="ORF">BCR41DRAFT_394688</name>
</gene>
<keyword evidence="3" id="KW-0732">Signal</keyword>
<feature type="region of interest" description="Disordered" evidence="1">
    <location>
        <begin position="508"/>
        <end position="550"/>
    </location>
</feature>
<protein>
    <submittedName>
        <fullName evidence="4">Uncharacterized protein</fullName>
    </submittedName>
</protein>
<feature type="region of interest" description="Disordered" evidence="1">
    <location>
        <begin position="925"/>
        <end position="957"/>
    </location>
</feature>
<dbReference type="Proteomes" id="UP000193648">
    <property type="component" value="Unassembled WGS sequence"/>
</dbReference>
<proteinExistence type="predicted"/>
<dbReference type="InParanoid" id="A0A1Y2GUJ0"/>
<feature type="transmembrane region" description="Helical" evidence="2">
    <location>
        <begin position="476"/>
        <end position="497"/>
    </location>
</feature>
<feature type="chain" id="PRO_5011988261" evidence="3">
    <location>
        <begin position="28"/>
        <end position="957"/>
    </location>
</feature>
<evidence type="ECO:0000313" key="5">
    <source>
        <dbReference type="Proteomes" id="UP000193648"/>
    </source>
</evidence>
<feature type="compositionally biased region" description="Basic residues" evidence="1">
    <location>
        <begin position="733"/>
        <end position="742"/>
    </location>
</feature>
<reference evidence="4 5" key="1">
    <citation type="submission" date="2016-07" db="EMBL/GenBank/DDBJ databases">
        <title>Pervasive Adenine N6-methylation of Active Genes in Fungi.</title>
        <authorList>
            <consortium name="DOE Joint Genome Institute"/>
            <person name="Mondo S.J."/>
            <person name="Dannebaum R.O."/>
            <person name="Kuo R.C."/>
            <person name="Labutti K."/>
            <person name="Haridas S."/>
            <person name="Kuo A."/>
            <person name="Salamov A."/>
            <person name="Ahrendt S.R."/>
            <person name="Lipzen A."/>
            <person name="Sullivan W."/>
            <person name="Andreopoulos W.B."/>
            <person name="Clum A."/>
            <person name="Lindquist E."/>
            <person name="Daum C."/>
            <person name="Ramamoorthy G.K."/>
            <person name="Gryganskyi A."/>
            <person name="Culley D."/>
            <person name="Magnuson J.K."/>
            <person name="James T.Y."/>
            <person name="O'Malley M.A."/>
            <person name="Stajich J.E."/>
            <person name="Spatafora J.W."/>
            <person name="Visel A."/>
            <person name="Grigoriev I.V."/>
        </authorList>
    </citation>
    <scope>NUCLEOTIDE SEQUENCE [LARGE SCALE GENOMIC DNA]</scope>
    <source>
        <strain evidence="4 5">NRRL 3116</strain>
    </source>
</reference>
<evidence type="ECO:0000256" key="1">
    <source>
        <dbReference type="SAM" id="MobiDB-lite"/>
    </source>
</evidence>
<sequence>MKCIPKSIISIRTVVLLVSIWSWPAKNDIHHRVAASVISANKASTTNFELQTNLISCTAEENHPMGAATTTASSAAAGVVAGTRSDTTSANGKGSGPSALSVPVCSPPESKLFSNIKIVDGTPRPGATGIRGRLYDVGKLCNEKVTDRIDRAWVAFLDCAGCSLTTKLANLEGSNPQAVLIYNQTSCIFPSPLPHSISTSVPIAATTLATTTTATATATVIVTTTTAATVTATVATTGAPISFSSSSTAVAAPAVTTTTTQGSPVATSTQPPGNGNNNGGKEGGGNSDSNGGSGSGGEGDKGGDGSEGASIHRRSDIGSNSNINENDDYEPLLYKLLHPVIVGSARLLNRRGETYSQEKINRGMLGRQQSLGTTVATVNADDSQATLRFPSTVAMADQGTAEYLFQMLLGPASLMHPPEALKHLKETAVHSTTATGKAGQQGGSNVITDFMVSISPSIGDASPPSGSKHLALSKPVFGAIVGILSATVCGLILMYVVRPLVLRRRNAGKSKADSSGEHGSAALYSHTDGRDSTDSGDGAGSSSNSNGYRHHGFQDRAITAMPKEKCNMGDNNIHTARGGYEQEHEEGHGYEHGSWKPAASTRFNDDHIQIDISEEKYGHAPEGKNRNLTPISYGYDEVFNQQQHRQSNEPQRDLIQREDTTHHHLNRLLQRDLSDTTYLSGSQPEPNVATVTAATTTSPTPNWDIVAPSPFGEAKQQPEINTTDTSFDSRVQQRQHQHHHYSRSTDDGTPIAARNRNGSDLFHLSNGQHSRDSKDLPRSSSSRQLPTVDTARASFSTSAVREGGLATALRRSMDASRPSLSSPAPGYTSTAAILDSTPAIISLTGNTAMTTTGNTNAITASVSPVVPRSSFSSDANDRLSFSSPRRSTDSYRYDFENQSNEIASTSLAYGHGNGQYPSQNVVKRNNRQTVPKASFVDDHTRPRLSLDALPRPKAVKQ</sequence>
<feature type="region of interest" description="Disordered" evidence="1">
    <location>
        <begin position="693"/>
        <end position="796"/>
    </location>
</feature>
<feature type="compositionally biased region" description="Polar residues" evidence="1">
    <location>
        <begin position="718"/>
        <end position="730"/>
    </location>
</feature>
<dbReference type="EMBL" id="MCFF01000011">
    <property type="protein sequence ID" value="ORZ21936.1"/>
    <property type="molecule type" value="Genomic_DNA"/>
</dbReference>
<organism evidence="4 5">
    <name type="scientific">Lobosporangium transversale</name>
    <dbReference type="NCBI Taxonomy" id="64571"/>
    <lineage>
        <taxon>Eukaryota</taxon>
        <taxon>Fungi</taxon>
        <taxon>Fungi incertae sedis</taxon>
        <taxon>Mucoromycota</taxon>
        <taxon>Mortierellomycotina</taxon>
        <taxon>Mortierellomycetes</taxon>
        <taxon>Mortierellales</taxon>
        <taxon>Mortierellaceae</taxon>
        <taxon>Lobosporangium</taxon>
    </lineage>
</organism>
<evidence type="ECO:0000256" key="2">
    <source>
        <dbReference type="SAM" id="Phobius"/>
    </source>
</evidence>
<keyword evidence="5" id="KW-1185">Reference proteome</keyword>
<feature type="signal peptide" evidence="3">
    <location>
        <begin position="1"/>
        <end position="27"/>
    </location>
</feature>
<keyword evidence="2" id="KW-0812">Transmembrane</keyword>
<accession>A0A1Y2GUJ0</accession>
<dbReference type="OrthoDB" id="8062037at2759"/>
<feature type="region of interest" description="Disordered" evidence="1">
    <location>
        <begin position="866"/>
        <end position="891"/>
    </location>
</feature>
<name>A0A1Y2GUJ0_9FUNG</name>
<dbReference type="RefSeq" id="XP_021883187.1">
    <property type="nucleotide sequence ID" value="XM_022028662.1"/>
</dbReference>
<keyword evidence="2" id="KW-1133">Transmembrane helix</keyword>